<reference evidence="6" key="1">
    <citation type="submission" date="2016-11" db="EMBL/GenBank/DDBJ databases">
        <authorList>
            <person name="Varghese N."/>
            <person name="Submissions S."/>
        </authorList>
    </citation>
    <scope>NUCLEOTIDE SEQUENCE [LARGE SCALE GENOMIC DNA]</scope>
    <source>
        <strain evidence="6">DSM 28223</strain>
    </source>
</reference>
<evidence type="ECO:0000256" key="3">
    <source>
        <dbReference type="SAM" id="Phobius"/>
    </source>
</evidence>
<dbReference type="OrthoDB" id="9808602at2"/>
<proteinExistence type="inferred from homology"/>
<keyword evidence="6" id="KW-1185">Reference proteome</keyword>
<organism evidence="5 6">
    <name type="scientific">Cognatishimia maritima</name>
    <dbReference type="NCBI Taxonomy" id="870908"/>
    <lineage>
        <taxon>Bacteria</taxon>
        <taxon>Pseudomonadati</taxon>
        <taxon>Pseudomonadota</taxon>
        <taxon>Alphaproteobacteria</taxon>
        <taxon>Rhodobacterales</taxon>
        <taxon>Paracoccaceae</taxon>
        <taxon>Cognatishimia</taxon>
    </lineage>
</organism>
<dbReference type="EMBL" id="FQWM01000006">
    <property type="protein sequence ID" value="SHH54412.1"/>
    <property type="molecule type" value="Genomic_DNA"/>
</dbReference>
<gene>
    <name evidence="5" type="ORF">SAMN04488044_2703</name>
</gene>
<keyword evidence="3" id="KW-1133">Transmembrane helix</keyword>
<feature type="domain" description="Bacterial sugar transferase" evidence="4">
    <location>
        <begin position="28"/>
        <end position="216"/>
    </location>
</feature>
<evidence type="ECO:0000256" key="2">
    <source>
        <dbReference type="ARBA" id="ARBA00023169"/>
    </source>
</evidence>
<dbReference type="PANTHER" id="PTHR30576:SF0">
    <property type="entry name" value="UNDECAPRENYL-PHOSPHATE N-ACETYLGALACTOSAMINYL 1-PHOSPHATE TRANSFERASE-RELATED"/>
    <property type="match status" value="1"/>
</dbReference>
<dbReference type="GO" id="GO:0000271">
    <property type="term" value="P:polysaccharide biosynthetic process"/>
    <property type="evidence" value="ECO:0007669"/>
    <property type="project" value="UniProtKB-KW"/>
</dbReference>
<dbReference type="PANTHER" id="PTHR30576">
    <property type="entry name" value="COLANIC BIOSYNTHESIS UDP-GLUCOSE LIPID CARRIER TRANSFERASE"/>
    <property type="match status" value="1"/>
</dbReference>
<evidence type="ECO:0000313" key="5">
    <source>
        <dbReference type="EMBL" id="SHH54412.1"/>
    </source>
</evidence>
<dbReference type="Proteomes" id="UP000184211">
    <property type="component" value="Unassembled WGS sequence"/>
</dbReference>
<dbReference type="GO" id="GO:0016780">
    <property type="term" value="F:phosphotransferase activity, for other substituted phosphate groups"/>
    <property type="evidence" value="ECO:0007669"/>
    <property type="project" value="TreeGrafter"/>
</dbReference>
<name>A0A1M5TUG5_9RHOB</name>
<dbReference type="RefSeq" id="WP_072793564.1">
    <property type="nucleotide sequence ID" value="NZ_FQWM01000006.1"/>
</dbReference>
<keyword evidence="3" id="KW-0472">Membrane</keyword>
<accession>A0A1M5TUG5</accession>
<feature type="transmembrane region" description="Helical" evidence="3">
    <location>
        <begin position="33"/>
        <end position="56"/>
    </location>
</feature>
<keyword evidence="5" id="KW-0808">Transferase</keyword>
<dbReference type="InterPro" id="IPR003362">
    <property type="entry name" value="Bact_transf"/>
</dbReference>
<sequence length="221" mass="24976">MAYLDKRDVALKTQFGNLAPGFYRNVAKRCFDVGVVMILVLPVGFVVMVLAVALMLEGASPFYVQKRIGQNGRQFNMLKLRSMVRDADRILANFLADNPAAKAEWDEKQKLRDDPRITPLGRLIRKTSLDELPQLWNVLKGDMSLVGPRPMMPCQKDIYPGKAYYDMRPGITGLWQVSERNESSFAERAFYDNRYHDDLSLASDLSILVKTVSVVARATGQ</sequence>
<evidence type="ECO:0000256" key="1">
    <source>
        <dbReference type="ARBA" id="ARBA00006464"/>
    </source>
</evidence>
<dbReference type="AlphaFoldDB" id="A0A1M5TUG5"/>
<dbReference type="STRING" id="870908.SAMN04488044_2703"/>
<dbReference type="Pfam" id="PF02397">
    <property type="entry name" value="Bac_transf"/>
    <property type="match status" value="1"/>
</dbReference>
<evidence type="ECO:0000259" key="4">
    <source>
        <dbReference type="Pfam" id="PF02397"/>
    </source>
</evidence>
<keyword evidence="3" id="KW-0812">Transmembrane</keyword>
<evidence type="ECO:0000313" key="6">
    <source>
        <dbReference type="Proteomes" id="UP000184211"/>
    </source>
</evidence>
<keyword evidence="2" id="KW-0270">Exopolysaccharide synthesis</keyword>
<protein>
    <submittedName>
        <fullName evidence="5">Sugar transferase involved in LPS biosynthesis (Colanic, teichoic acid)</fullName>
    </submittedName>
</protein>
<comment type="similarity">
    <text evidence="1">Belongs to the bacterial sugar transferase family.</text>
</comment>